<evidence type="ECO:0000313" key="2">
    <source>
        <dbReference type="EMBL" id="AEK31057.1"/>
    </source>
</evidence>
<feature type="compositionally biased region" description="Basic residues" evidence="1">
    <location>
        <begin position="33"/>
        <end position="49"/>
    </location>
</feature>
<feature type="region of interest" description="Disordered" evidence="1">
    <location>
        <begin position="100"/>
        <end position="135"/>
    </location>
</feature>
<feature type="compositionally biased region" description="Polar residues" evidence="1">
    <location>
        <begin position="121"/>
        <end position="135"/>
    </location>
</feature>
<dbReference type="KEGG" id="bnm:BALAC2494_01758"/>
<evidence type="ECO:0000313" key="3">
    <source>
        <dbReference type="Proteomes" id="UP000008394"/>
    </source>
</evidence>
<dbReference type="EMBL" id="CP002915">
    <property type="protein sequence ID" value="AEK31057.1"/>
    <property type="molecule type" value="Genomic_DNA"/>
</dbReference>
<feature type="compositionally biased region" description="Basic residues" evidence="1">
    <location>
        <begin position="76"/>
        <end position="85"/>
    </location>
</feature>
<dbReference type="Proteomes" id="UP000008394">
    <property type="component" value="Chromosome"/>
</dbReference>
<evidence type="ECO:0000256" key="1">
    <source>
        <dbReference type="SAM" id="MobiDB-lite"/>
    </source>
</evidence>
<organism evidence="2 3">
    <name type="scientific">Bifidobacterium animalis subsp. lactis CNCM I-2494</name>
    <dbReference type="NCBI Taxonomy" id="1042403"/>
    <lineage>
        <taxon>Bacteria</taxon>
        <taxon>Bacillati</taxon>
        <taxon>Actinomycetota</taxon>
        <taxon>Actinomycetes</taxon>
        <taxon>Bifidobacteriales</taxon>
        <taxon>Bifidobacteriaceae</taxon>
        <taxon>Bifidobacterium</taxon>
    </lineage>
</organism>
<name>A0A806FHJ7_BIFAN</name>
<reference evidence="2 3" key="1">
    <citation type="journal article" date="2011" name="J. Bacteriol.">
        <title>Genome Sequence of the Probiotic Strain Bifidobacterium animalis subsp. lactis CNCM I-2494.</title>
        <authorList>
            <person name="Chervaux C."/>
            <person name="Grimaldi C."/>
            <person name="Bolotin A."/>
            <person name="Quinquis B."/>
            <person name="Legrain-Raspaud S."/>
            <person name="van Hylckama Vlieg J.E."/>
            <person name="Denariaz G."/>
            <person name="Smokvina T."/>
        </authorList>
    </citation>
    <scope>NUCLEOTIDE SEQUENCE [LARGE SCALE GENOMIC DNA]</scope>
    <source>
        <strain evidence="2 3">CNCM I-2494</strain>
    </source>
</reference>
<gene>
    <name evidence="2" type="ORF">BALAC2494_01758</name>
</gene>
<dbReference type="AlphaFoldDB" id="A0A806FHJ7"/>
<proteinExistence type="predicted"/>
<feature type="region of interest" description="Disordered" evidence="1">
    <location>
        <begin position="30"/>
        <end position="85"/>
    </location>
</feature>
<feature type="compositionally biased region" description="Basic and acidic residues" evidence="1">
    <location>
        <begin position="50"/>
        <end position="59"/>
    </location>
</feature>
<protein>
    <submittedName>
        <fullName evidence="2">Hypothetical cytosolic protein</fullName>
    </submittedName>
</protein>
<sequence>MPAKDVFAVRLKETSENHATKKRYCGASYGSFRKTRRKRVPLRHISRKTPHNEPRREQSADQFAEDSEKQTVLRPPRGRSCGRFRVMGRHSGNLWHVVRKVPRNTPRRNPEMAYLTEASEKQATNKAQNSTSKRP</sequence>
<accession>A0A806FHJ7</accession>